<dbReference type="Pfam" id="PF13709">
    <property type="entry name" value="DUF4159"/>
    <property type="match status" value="1"/>
</dbReference>
<evidence type="ECO:0000313" key="4">
    <source>
        <dbReference type="Proteomes" id="UP000582837"/>
    </source>
</evidence>
<organism evidence="3 4">
    <name type="scientific">Longimicrobium terrae</name>
    <dbReference type="NCBI Taxonomy" id="1639882"/>
    <lineage>
        <taxon>Bacteria</taxon>
        <taxon>Pseudomonadati</taxon>
        <taxon>Gemmatimonadota</taxon>
        <taxon>Longimicrobiia</taxon>
        <taxon>Longimicrobiales</taxon>
        <taxon>Longimicrobiaceae</taxon>
        <taxon>Longimicrobium</taxon>
    </lineage>
</organism>
<dbReference type="AlphaFoldDB" id="A0A841H6F1"/>
<reference evidence="3 4" key="1">
    <citation type="submission" date="2020-08" db="EMBL/GenBank/DDBJ databases">
        <title>Genomic Encyclopedia of Type Strains, Phase IV (KMG-IV): sequencing the most valuable type-strain genomes for metagenomic binning, comparative biology and taxonomic classification.</title>
        <authorList>
            <person name="Goeker M."/>
        </authorList>
    </citation>
    <scope>NUCLEOTIDE SEQUENCE [LARGE SCALE GENOMIC DNA]</scope>
    <source>
        <strain evidence="3 4">DSM 29007</strain>
    </source>
</reference>
<feature type="chain" id="PRO_5032447598" description="DUF4159 domain-containing protein" evidence="1">
    <location>
        <begin position="26"/>
        <end position="252"/>
    </location>
</feature>
<feature type="domain" description="DUF4159" evidence="2">
    <location>
        <begin position="52"/>
        <end position="250"/>
    </location>
</feature>
<keyword evidence="1" id="KW-0732">Signal</keyword>
<feature type="signal peptide" evidence="1">
    <location>
        <begin position="1"/>
        <end position="25"/>
    </location>
</feature>
<comment type="caution">
    <text evidence="3">The sequence shown here is derived from an EMBL/GenBank/DDBJ whole genome shotgun (WGS) entry which is preliminary data.</text>
</comment>
<dbReference type="InterPro" id="IPR025297">
    <property type="entry name" value="DUF4159"/>
</dbReference>
<proteinExistence type="predicted"/>
<evidence type="ECO:0000259" key="2">
    <source>
        <dbReference type="Pfam" id="PF13709"/>
    </source>
</evidence>
<evidence type="ECO:0000313" key="3">
    <source>
        <dbReference type="EMBL" id="MBB6073523.1"/>
    </source>
</evidence>
<accession>A0A841H6F1</accession>
<sequence>MKHVLFRRGALVLIALATAAPNVRSAPAVAVARGPAPLPVQAAPTRGPEAFTFATAKYESGNWDSAPLVPTNILHSVAQYTSIPVASQGVLVDLSSPEIFRFPYLFLTGHLPLRFNPQESANLKAYVERGGLLHVEDHSHDIDGGFHKTAVAELRRIFGANSLRNIPNNHELYRAFFLFPEGPPTTSHELNGWGDGLVHENLMGVEVNGRLGVLYSNKDYASEWNFHARNKRFQSVDNTRFGVNIVVYALTR</sequence>
<dbReference type="RefSeq" id="WP_170038460.1">
    <property type="nucleotide sequence ID" value="NZ_JABDTL010000002.1"/>
</dbReference>
<dbReference type="EMBL" id="JACHIA010000025">
    <property type="protein sequence ID" value="MBB6073523.1"/>
    <property type="molecule type" value="Genomic_DNA"/>
</dbReference>
<gene>
    <name evidence="3" type="ORF">HNQ61_005193</name>
</gene>
<dbReference type="Proteomes" id="UP000582837">
    <property type="component" value="Unassembled WGS sequence"/>
</dbReference>
<protein>
    <recommendedName>
        <fullName evidence="2">DUF4159 domain-containing protein</fullName>
    </recommendedName>
</protein>
<name>A0A841H6F1_9BACT</name>
<keyword evidence="4" id="KW-1185">Reference proteome</keyword>
<dbReference type="Gene3D" id="3.40.50.12140">
    <property type="entry name" value="Domain of unknown function DUF4159"/>
    <property type="match status" value="1"/>
</dbReference>
<evidence type="ECO:0000256" key="1">
    <source>
        <dbReference type="SAM" id="SignalP"/>
    </source>
</evidence>